<dbReference type="RefSeq" id="WP_166281118.1">
    <property type="nucleotide sequence ID" value="NZ_JAANNP010000003.1"/>
</dbReference>
<comment type="caution">
    <text evidence="8">The sequence shown here is derived from an EMBL/GenBank/DDBJ whole genome shotgun (WGS) entry which is preliminary data.</text>
</comment>
<evidence type="ECO:0000313" key="8">
    <source>
        <dbReference type="EMBL" id="NHC14040.1"/>
    </source>
</evidence>
<dbReference type="PROSITE" id="PS51686">
    <property type="entry name" value="SAM_MT_RSMB_NOP"/>
    <property type="match status" value="1"/>
</dbReference>
<feature type="binding site" evidence="5">
    <location>
        <begin position="310"/>
        <end position="316"/>
    </location>
    <ligand>
        <name>S-adenosyl-L-methionine</name>
        <dbReference type="ChEBI" id="CHEBI:59789"/>
    </ligand>
</feature>
<comment type="similarity">
    <text evidence="5">Belongs to the class I-like SAM-binding methyltransferase superfamily. RsmB/NOP family.</text>
</comment>
<feature type="region of interest" description="Disordered" evidence="6">
    <location>
        <begin position="1"/>
        <end position="53"/>
    </location>
</feature>
<sequence length="497" mass="51796">MSGDGGSRPGARAAGSAPRRGAGSGQRSGGPRRAQPDGARRPQRRAPQDPARDTAYEVLRAVRERDAYANLVLPALLRERGLEPRDAALATELAYGTLRGLGTYDAVLAACADRPLTRVDGPVLDVLRLGAHQLLSTRIPPHAAVSATVDLVRRGPARGAAGFANAVLRRVAGRDRDEWLTELAPAYSEDPVGNLALTHAHPRWVAEALRDALDGSLEELAAALAADNARPAVTLAVRPGRADVEELLADGAHPGSWSPYAAVLPGGDPGDLPEVRAGQAGVQDEGSQLVALAAAGAAIEGPDAAWLDGCAGPGGKAALLAGLAAGRGARVLAAELAPHRARLVAQAAVPTGAADVVVADSTVPAWRPGAFDRVVFDVPCSGLGALRRRPEARWRRTPEDVAGLGPLQRALLRSALEAVRPGGVVTYATCSPHRAETRDVVEDVLAGRDDVERIDARAVLAAVAVRPLPALGDGPDVQLWPHRHGTDAMYLTLLRRR</sequence>
<dbReference type="Pfam" id="PF01189">
    <property type="entry name" value="Methyltr_RsmB-F"/>
    <property type="match status" value="1"/>
</dbReference>
<keyword evidence="4 5" id="KW-0694">RNA-binding</keyword>
<gene>
    <name evidence="8" type="ORF">G9H71_09630</name>
</gene>
<dbReference type="SUPFAM" id="SSF48013">
    <property type="entry name" value="NusB-like"/>
    <property type="match status" value="1"/>
</dbReference>
<feature type="domain" description="SAM-dependent MTase RsmB/NOP-type" evidence="7">
    <location>
        <begin position="209"/>
        <end position="497"/>
    </location>
</feature>
<reference evidence="8 9" key="1">
    <citation type="submission" date="2020-03" db="EMBL/GenBank/DDBJ databases">
        <title>Two novel Motilibacter sp.</title>
        <authorList>
            <person name="Liu S."/>
        </authorList>
    </citation>
    <scope>NUCLEOTIDE SEQUENCE [LARGE SCALE GENOMIC DNA]</scope>
    <source>
        <strain evidence="8 9">E257</strain>
    </source>
</reference>
<evidence type="ECO:0000313" key="9">
    <source>
        <dbReference type="Proteomes" id="UP000800981"/>
    </source>
</evidence>
<evidence type="ECO:0000256" key="5">
    <source>
        <dbReference type="PROSITE-ProRule" id="PRU01023"/>
    </source>
</evidence>
<dbReference type="InterPro" id="IPR006027">
    <property type="entry name" value="NusB_RsmB_TIM44"/>
</dbReference>
<evidence type="ECO:0000256" key="2">
    <source>
        <dbReference type="ARBA" id="ARBA00022679"/>
    </source>
</evidence>
<name>A0ABX0GWE2_9ACTN</name>
<protein>
    <submittedName>
        <fullName evidence="8">rRNA cytosine-C5-methyltransferase</fullName>
    </submittedName>
</protein>
<organism evidence="8 9">
    <name type="scientific">Motilibacter deserti</name>
    <dbReference type="NCBI Taxonomy" id="2714956"/>
    <lineage>
        <taxon>Bacteria</taxon>
        <taxon>Bacillati</taxon>
        <taxon>Actinomycetota</taxon>
        <taxon>Actinomycetes</taxon>
        <taxon>Motilibacterales</taxon>
        <taxon>Motilibacteraceae</taxon>
        <taxon>Motilibacter</taxon>
    </lineage>
</organism>
<feature type="binding site" evidence="5">
    <location>
        <position position="377"/>
    </location>
    <ligand>
        <name>S-adenosyl-L-methionine</name>
        <dbReference type="ChEBI" id="CHEBI:59789"/>
    </ligand>
</feature>
<dbReference type="EMBL" id="JAANNP010000003">
    <property type="protein sequence ID" value="NHC14040.1"/>
    <property type="molecule type" value="Genomic_DNA"/>
</dbReference>
<dbReference type="PANTHER" id="PTHR22807">
    <property type="entry name" value="NOP2 YEAST -RELATED NOL1/NOP2/FMU SUN DOMAIN-CONTAINING"/>
    <property type="match status" value="1"/>
</dbReference>
<dbReference type="Pfam" id="PF01029">
    <property type="entry name" value="NusB"/>
    <property type="match status" value="1"/>
</dbReference>
<dbReference type="SUPFAM" id="SSF53335">
    <property type="entry name" value="S-adenosyl-L-methionine-dependent methyltransferases"/>
    <property type="match status" value="1"/>
</dbReference>
<keyword evidence="9" id="KW-1185">Reference proteome</keyword>
<evidence type="ECO:0000259" key="7">
    <source>
        <dbReference type="PROSITE" id="PS51686"/>
    </source>
</evidence>
<dbReference type="Proteomes" id="UP000800981">
    <property type="component" value="Unassembled WGS sequence"/>
</dbReference>
<proteinExistence type="inferred from homology"/>
<keyword evidence="3 5" id="KW-0949">S-adenosyl-L-methionine</keyword>
<dbReference type="InterPro" id="IPR035926">
    <property type="entry name" value="NusB-like_sf"/>
</dbReference>
<evidence type="ECO:0000256" key="6">
    <source>
        <dbReference type="SAM" id="MobiDB-lite"/>
    </source>
</evidence>
<keyword evidence="1 5" id="KW-0489">Methyltransferase</keyword>
<evidence type="ECO:0000256" key="4">
    <source>
        <dbReference type="ARBA" id="ARBA00022884"/>
    </source>
</evidence>
<dbReference type="Gene3D" id="1.10.940.10">
    <property type="entry name" value="NusB-like"/>
    <property type="match status" value="1"/>
</dbReference>
<dbReference type="InterPro" id="IPR029063">
    <property type="entry name" value="SAM-dependent_MTases_sf"/>
</dbReference>
<feature type="binding site" evidence="5">
    <location>
        <position position="360"/>
    </location>
    <ligand>
        <name>S-adenosyl-L-methionine</name>
        <dbReference type="ChEBI" id="CHEBI:59789"/>
    </ligand>
</feature>
<dbReference type="Gene3D" id="3.40.50.150">
    <property type="entry name" value="Vaccinia Virus protein VP39"/>
    <property type="match status" value="1"/>
</dbReference>
<evidence type="ECO:0000256" key="1">
    <source>
        <dbReference type="ARBA" id="ARBA00022603"/>
    </source>
</evidence>
<feature type="compositionally biased region" description="Low complexity" evidence="6">
    <location>
        <begin position="9"/>
        <end position="21"/>
    </location>
</feature>
<feature type="binding site" evidence="5">
    <location>
        <position position="335"/>
    </location>
    <ligand>
        <name>S-adenosyl-L-methionine</name>
        <dbReference type="ChEBI" id="CHEBI:59789"/>
    </ligand>
</feature>
<dbReference type="PANTHER" id="PTHR22807:SF53">
    <property type="entry name" value="RIBOSOMAL RNA SMALL SUBUNIT METHYLTRANSFERASE B-RELATED"/>
    <property type="match status" value="1"/>
</dbReference>
<accession>A0ABX0GWE2</accession>
<dbReference type="InterPro" id="IPR001678">
    <property type="entry name" value="MeTrfase_RsmB-F_NOP2_dom"/>
</dbReference>
<dbReference type="PRINTS" id="PR02008">
    <property type="entry name" value="RCMTFAMILY"/>
</dbReference>
<dbReference type="InterPro" id="IPR023267">
    <property type="entry name" value="RCMT"/>
</dbReference>
<evidence type="ECO:0000256" key="3">
    <source>
        <dbReference type="ARBA" id="ARBA00022691"/>
    </source>
</evidence>
<keyword evidence="2 5" id="KW-0808">Transferase</keyword>
<dbReference type="InterPro" id="IPR049560">
    <property type="entry name" value="MeTrfase_RsmB-F_NOP2_cat"/>
</dbReference>
<feature type="compositionally biased region" description="Basic and acidic residues" evidence="6">
    <location>
        <begin position="34"/>
        <end position="53"/>
    </location>
</feature>
<feature type="active site" description="Nucleophile" evidence="5">
    <location>
        <position position="430"/>
    </location>
</feature>